<sequence length="64" mass="6880">MAAEENAGAGNDDVKARMREALERKQSNDRGVEHKGHGKEKAHETRGPMSGVRMHRRKAGGGGA</sequence>
<proteinExistence type="predicted"/>
<reference evidence="2 3" key="1">
    <citation type="submission" date="2021-08" db="EMBL/GenBank/DDBJ databases">
        <title>Nocardioides bacterium WL0053 sp. nov., isolated from the sediment.</title>
        <authorList>
            <person name="Wang L."/>
            <person name="Zhang D."/>
            <person name="Zhang A."/>
        </authorList>
    </citation>
    <scope>NUCLEOTIDE SEQUENCE [LARGE SCALE GENOMIC DNA]</scope>
    <source>
        <strain evidence="2 3">WL0053</strain>
    </source>
</reference>
<dbReference type="Proteomes" id="UP000754710">
    <property type="component" value="Unassembled WGS sequence"/>
</dbReference>
<accession>A0ABS7RK90</accession>
<organism evidence="2 3">
    <name type="scientific">Nocardioides jiangsuensis</name>
    <dbReference type="NCBI Taxonomy" id="2866161"/>
    <lineage>
        <taxon>Bacteria</taxon>
        <taxon>Bacillati</taxon>
        <taxon>Actinomycetota</taxon>
        <taxon>Actinomycetes</taxon>
        <taxon>Propionibacteriales</taxon>
        <taxon>Nocardioidaceae</taxon>
        <taxon>Nocardioides</taxon>
    </lineage>
</organism>
<keyword evidence="3" id="KW-1185">Reference proteome</keyword>
<feature type="compositionally biased region" description="Basic and acidic residues" evidence="1">
    <location>
        <begin position="12"/>
        <end position="46"/>
    </location>
</feature>
<dbReference type="InterPro" id="IPR035172">
    <property type="entry name" value="DUF5302"/>
</dbReference>
<evidence type="ECO:0000313" key="2">
    <source>
        <dbReference type="EMBL" id="MBY9075426.1"/>
    </source>
</evidence>
<name>A0ABS7RK90_9ACTN</name>
<gene>
    <name evidence="2" type="ORF">K1X13_11400</name>
</gene>
<dbReference type="EMBL" id="JAIEZQ010000002">
    <property type="protein sequence ID" value="MBY9075426.1"/>
    <property type="molecule type" value="Genomic_DNA"/>
</dbReference>
<protein>
    <submittedName>
        <fullName evidence="2">DUF5302 domain-containing protein</fullName>
    </submittedName>
</protein>
<evidence type="ECO:0000256" key="1">
    <source>
        <dbReference type="SAM" id="MobiDB-lite"/>
    </source>
</evidence>
<evidence type="ECO:0000313" key="3">
    <source>
        <dbReference type="Proteomes" id="UP000754710"/>
    </source>
</evidence>
<dbReference type="RefSeq" id="WP_221025176.1">
    <property type="nucleotide sequence ID" value="NZ_JAIEZQ010000002.1"/>
</dbReference>
<feature type="compositionally biased region" description="Basic residues" evidence="1">
    <location>
        <begin position="53"/>
        <end position="64"/>
    </location>
</feature>
<feature type="region of interest" description="Disordered" evidence="1">
    <location>
        <begin position="1"/>
        <end position="64"/>
    </location>
</feature>
<dbReference type="Pfam" id="PF17227">
    <property type="entry name" value="DUF5302"/>
    <property type="match status" value="1"/>
</dbReference>
<comment type="caution">
    <text evidence="2">The sequence shown here is derived from an EMBL/GenBank/DDBJ whole genome shotgun (WGS) entry which is preliminary data.</text>
</comment>